<dbReference type="SUPFAM" id="SSF54001">
    <property type="entry name" value="Cysteine proteinases"/>
    <property type="match status" value="1"/>
</dbReference>
<evidence type="ECO:0000256" key="7">
    <source>
        <dbReference type="PROSITE-ProRule" id="PRU01393"/>
    </source>
</evidence>
<dbReference type="PANTHER" id="PTHR10589:SF17">
    <property type="entry name" value="UBIQUITIN CARBOXYL-TERMINAL HYDROLASE"/>
    <property type="match status" value="1"/>
</dbReference>
<dbReference type="FunFam" id="3.40.532.10:FF:000006">
    <property type="entry name" value="Ubiquitin carboxyl-terminal hydrolase"/>
    <property type="match status" value="1"/>
</dbReference>
<evidence type="ECO:0000256" key="4">
    <source>
        <dbReference type="ARBA" id="ARBA00022786"/>
    </source>
</evidence>
<keyword evidence="4 7" id="KW-0833">Ubl conjugation pathway</keyword>
<dbReference type="EMBL" id="HE575324">
    <property type="protein sequence ID" value="CCC94635.1"/>
    <property type="molecule type" value="Genomic_DNA"/>
</dbReference>
<feature type="active site" description="Nucleophile" evidence="7">
    <location>
        <position position="97"/>
    </location>
</feature>
<protein>
    <recommendedName>
        <fullName evidence="8">Ubiquitin carboxyl-terminal hydrolase</fullName>
        <ecNumber evidence="8">3.4.19.12</ecNumber>
    </recommendedName>
</protein>
<dbReference type="VEuPathDB" id="TriTrypDB:TcIL3000.11.150"/>
<accession>G0UZ16</accession>
<sequence>MVKKWLPLESNPEALNPYMMSLGLSNPKVELCDVFGLDDELLAMVPRPIHAFILLYPLTDQMEKADAEDCLKQKEEATIFVANNEFFYTKQTISNSCGTIAILHAVLNNLNVVGEVLDESPIGTLMKEAKGKSPEEIASIIESDLLLERAHALASASGVSDNQPLDTDIDLHFTCFIMVGGRCVELDGRKPHPLLHGNCADEESFVRCFVDAVKRKMARDPLSCRFNIIALCAK</sequence>
<gene>
    <name evidence="10" type="ORF">TCIL3000_11_150</name>
</gene>
<dbReference type="Pfam" id="PF01088">
    <property type="entry name" value="Peptidase_C12"/>
    <property type="match status" value="1"/>
</dbReference>
<comment type="similarity">
    <text evidence="2 7 8">Belongs to the peptidase C12 family.</text>
</comment>
<evidence type="ECO:0000256" key="3">
    <source>
        <dbReference type="ARBA" id="ARBA00022670"/>
    </source>
</evidence>
<dbReference type="InterPro" id="IPR001578">
    <property type="entry name" value="Peptidase_C12_UCH"/>
</dbReference>
<feature type="site" description="Transition state stabilizer" evidence="7">
    <location>
        <position position="91"/>
    </location>
</feature>
<name>G0UZ16_TRYCI</name>
<keyword evidence="3 7" id="KW-0645">Protease</keyword>
<evidence type="ECO:0000256" key="6">
    <source>
        <dbReference type="ARBA" id="ARBA00022807"/>
    </source>
</evidence>
<dbReference type="CDD" id="cd09616">
    <property type="entry name" value="Peptidase_C12_UCH_L1_L3"/>
    <property type="match status" value="1"/>
</dbReference>
<evidence type="ECO:0000313" key="10">
    <source>
        <dbReference type="EMBL" id="CCC94635.1"/>
    </source>
</evidence>
<dbReference type="GO" id="GO:0006511">
    <property type="term" value="P:ubiquitin-dependent protein catabolic process"/>
    <property type="evidence" value="ECO:0007669"/>
    <property type="project" value="UniProtKB-UniRule"/>
</dbReference>
<dbReference type="GO" id="GO:0005737">
    <property type="term" value="C:cytoplasm"/>
    <property type="evidence" value="ECO:0007669"/>
    <property type="project" value="TreeGrafter"/>
</dbReference>
<keyword evidence="5 7" id="KW-0378">Hydrolase</keyword>
<dbReference type="PROSITE" id="PS52048">
    <property type="entry name" value="UCH_DOMAIN"/>
    <property type="match status" value="1"/>
</dbReference>
<feature type="domain" description="UCH catalytic" evidence="9">
    <location>
        <begin position="4"/>
        <end position="233"/>
    </location>
</feature>
<dbReference type="Gene3D" id="3.40.532.10">
    <property type="entry name" value="Peptidase C12, ubiquitin carboxyl-terminal hydrolase"/>
    <property type="match status" value="1"/>
</dbReference>
<feature type="active site" description="Proton donor" evidence="7">
    <location>
        <position position="172"/>
    </location>
</feature>
<evidence type="ECO:0000256" key="5">
    <source>
        <dbReference type="ARBA" id="ARBA00022801"/>
    </source>
</evidence>
<dbReference type="GO" id="GO:0016579">
    <property type="term" value="P:protein deubiquitination"/>
    <property type="evidence" value="ECO:0007669"/>
    <property type="project" value="TreeGrafter"/>
</dbReference>
<feature type="site" description="Important for enzyme activity" evidence="7">
    <location>
        <position position="187"/>
    </location>
</feature>
<evidence type="ECO:0000259" key="9">
    <source>
        <dbReference type="PROSITE" id="PS52048"/>
    </source>
</evidence>
<proteinExistence type="inferred from homology"/>
<evidence type="ECO:0000256" key="2">
    <source>
        <dbReference type="ARBA" id="ARBA00009326"/>
    </source>
</evidence>
<comment type="catalytic activity">
    <reaction evidence="1 7 8">
        <text>Thiol-dependent hydrolysis of ester, thioester, amide, peptide and isopeptide bonds formed by the C-terminal Gly of ubiquitin (a 76-residue protein attached to proteins as an intracellular targeting signal).</text>
        <dbReference type="EC" id="3.4.19.12"/>
    </reaction>
</comment>
<dbReference type="InterPro" id="IPR036959">
    <property type="entry name" value="Peptidase_C12_UCH_sf"/>
</dbReference>
<evidence type="ECO:0000256" key="1">
    <source>
        <dbReference type="ARBA" id="ARBA00000707"/>
    </source>
</evidence>
<dbReference type="PRINTS" id="PR00707">
    <property type="entry name" value="UBCTHYDRLASE"/>
</dbReference>
<keyword evidence="6 7" id="KW-0788">Thiol protease</keyword>
<dbReference type="AlphaFoldDB" id="G0UZ16"/>
<organism evidence="10">
    <name type="scientific">Trypanosoma congolense (strain IL3000)</name>
    <dbReference type="NCBI Taxonomy" id="1068625"/>
    <lineage>
        <taxon>Eukaryota</taxon>
        <taxon>Discoba</taxon>
        <taxon>Euglenozoa</taxon>
        <taxon>Kinetoplastea</taxon>
        <taxon>Metakinetoplastina</taxon>
        <taxon>Trypanosomatida</taxon>
        <taxon>Trypanosomatidae</taxon>
        <taxon>Trypanosoma</taxon>
        <taxon>Nannomonas</taxon>
    </lineage>
</organism>
<dbReference type="PANTHER" id="PTHR10589">
    <property type="entry name" value="UBIQUITIN CARBOXYL-TERMINAL HYDROLASE"/>
    <property type="match status" value="1"/>
</dbReference>
<evidence type="ECO:0000256" key="8">
    <source>
        <dbReference type="RuleBase" id="RU361215"/>
    </source>
</evidence>
<dbReference type="InterPro" id="IPR038765">
    <property type="entry name" value="Papain-like_cys_pep_sf"/>
</dbReference>
<reference evidence="10" key="1">
    <citation type="journal article" date="2012" name="Proc. Natl. Acad. Sci. U.S.A.">
        <title>Antigenic diversity is generated by distinct evolutionary mechanisms in African trypanosome species.</title>
        <authorList>
            <person name="Jackson A.P."/>
            <person name="Berry A."/>
            <person name="Aslett M."/>
            <person name="Allison H.C."/>
            <person name="Burton P."/>
            <person name="Vavrova-Anderson J."/>
            <person name="Brown R."/>
            <person name="Browne H."/>
            <person name="Corton N."/>
            <person name="Hauser H."/>
            <person name="Gamble J."/>
            <person name="Gilderthorp R."/>
            <person name="Marcello L."/>
            <person name="McQuillan J."/>
            <person name="Otto T.D."/>
            <person name="Quail M.A."/>
            <person name="Sanders M.J."/>
            <person name="van Tonder A."/>
            <person name="Ginger M.L."/>
            <person name="Field M.C."/>
            <person name="Barry J.D."/>
            <person name="Hertz-Fowler C."/>
            <person name="Berriman M."/>
        </authorList>
    </citation>
    <scope>NUCLEOTIDE SEQUENCE</scope>
    <source>
        <strain evidence="10">IL3000</strain>
    </source>
</reference>
<dbReference type="GO" id="GO:0004843">
    <property type="term" value="F:cysteine-type deubiquitinase activity"/>
    <property type="evidence" value="ECO:0007669"/>
    <property type="project" value="UniProtKB-UniRule"/>
</dbReference>
<dbReference type="EC" id="3.4.19.12" evidence="8"/>